<dbReference type="InParanoid" id="F6Q8Z9"/>
<feature type="domain" description="TIL" evidence="2">
    <location>
        <begin position="117"/>
        <end position="169"/>
    </location>
</feature>
<evidence type="ECO:0000256" key="1">
    <source>
        <dbReference type="SAM" id="SignalP"/>
    </source>
</evidence>
<dbReference type="CDD" id="cd19941">
    <property type="entry name" value="TIL"/>
    <property type="match status" value="1"/>
</dbReference>
<protein>
    <submittedName>
        <fullName evidence="3">SCO-spondin</fullName>
    </submittedName>
</protein>
<proteinExistence type="predicted"/>
<dbReference type="EMBL" id="EAAA01000089">
    <property type="status" value="NOT_ANNOTATED_CDS"/>
    <property type="molecule type" value="Genomic_DNA"/>
</dbReference>
<feature type="signal peptide" evidence="1">
    <location>
        <begin position="1"/>
        <end position="21"/>
    </location>
</feature>
<dbReference type="HOGENOM" id="CLU_081321_0_0_1"/>
<dbReference type="KEGG" id="cin:100177228"/>
<dbReference type="GeneTree" id="ENSGT00860000134372"/>
<accession>A0A1W2WLA0</accession>
<dbReference type="OrthoDB" id="6236007at2759"/>
<organism evidence="3 4">
    <name type="scientific">Ciona intestinalis</name>
    <name type="common">Transparent sea squirt</name>
    <name type="synonym">Ascidia intestinalis</name>
    <dbReference type="NCBI Taxonomy" id="7719"/>
    <lineage>
        <taxon>Eukaryota</taxon>
        <taxon>Metazoa</taxon>
        <taxon>Chordata</taxon>
        <taxon>Tunicata</taxon>
        <taxon>Ascidiacea</taxon>
        <taxon>Phlebobranchia</taxon>
        <taxon>Cionidae</taxon>
        <taxon>Ciona</taxon>
    </lineage>
</organism>
<sequence>MFRIVLILIVAAAASFRGANAAGITCYIGSSSAVGTNVTIQSCPSGNCATYNGSAMLNGTRINGTIHTCGHNMTGSSTTCGNLTLVNAIGALSGLSGIMCKKLEICSGNQCNSPIACPGNQVYSMCAGCDRTCANMNQPVVCIQVCQQKCTCPWGLVLNGDMCVNATQCPVAPMMNITCPSVSPNACTNELKSGFICDFIKWRLSLNHWLQKFEQWRVSNGYTSTLPIPSCPNFNVQCNDATKLKYTTDIYSCNIPYCMDGKYKTGPSIQVWREHQKHWNILYTSWTASNTDSCNGHT</sequence>
<dbReference type="InterPro" id="IPR036084">
    <property type="entry name" value="Ser_inhib-like_sf"/>
</dbReference>
<dbReference type="Proteomes" id="UP000008144">
    <property type="component" value="Chromosome 1"/>
</dbReference>
<accession>F6Q8Z9</accession>
<dbReference type="InterPro" id="IPR002919">
    <property type="entry name" value="TIL_dom"/>
</dbReference>
<evidence type="ECO:0000259" key="2">
    <source>
        <dbReference type="Pfam" id="PF01826"/>
    </source>
</evidence>
<feature type="chain" id="PRO_5014089921" evidence="1">
    <location>
        <begin position="22"/>
        <end position="298"/>
    </location>
</feature>
<dbReference type="OMA" id="IQCENAG"/>
<reference evidence="3" key="2">
    <citation type="journal article" date="2008" name="Genome Biol.">
        <title>Improved genome assembly and evidence-based global gene model set for the chordate Ciona intestinalis: new insight into intron and operon populations.</title>
        <authorList>
            <person name="Satou Y."/>
            <person name="Mineta K."/>
            <person name="Ogasawara M."/>
            <person name="Sasakura Y."/>
            <person name="Shoguchi E."/>
            <person name="Ueno K."/>
            <person name="Yamada L."/>
            <person name="Matsumoto J."/>
            <person name="Wasserscheid J."/>
            <person name="Dewar K."/>
            <person name="Wiley G.B."/>
            <person name="Macmil S.L."/>
            <person name="Roe B.A."/>
            <person name="Zeller R.W."/>
            <person name="Hastings K.E."/>
            <person name="Lemaire P."/>
            <person name="Lindquist E."/>
            <person name="Endo T."/>
            <person name="Hotta K."/>
            <person name="Inaba K."/>
        </authorList>
    </citation>
    <scope>NUCLEOTIDE SEQUENCE [LARGE SCALE GENOMIC DNA]</scope>
    <source>
        <strain evidence="3">wild type</strain>
    </source>
</reference>
<reference evidence="3" key="3">
    <citation type="submission" date="2025-08" db="UniProtKB">
        <authorList>
            <consortium name="Ensembl"/>
        </authorList>
    </citation>
    <scope>IDENTIFICATION</scope>
</reference>
<dbReference type="RefSeq" id="XP_026696690.1">
    <property type="nucleotide sequence ID" value="XM_026840889.1"/>
</dbReference>
<dbReference type="Ensembl" id="ENSCINT00000018496.3">
    <property type="protein sequence ID" value="ENSCINP00000018496.3"/>
    <property type="gene ID" value="ENSCING00000009111.3"/>
</dbReference>
<keyword evidence="1" id="KW-0732">Signal</keyword>
<keyword evidence="4" id="KW-1185">Reference proteome</keyword>
<gene>
    <name evidence="3" type="primary">LOC100177228</name>
</gene>
<reference evidence="3" key="4">
    <citation type="submission" date="2025-09" db="UniProtKB">
        <authorList>
            <consortium name="Ensembl"/>
        </authorList>
    </citation>
    <scope>IDENTIFICATION</scope>
</reference>
<reference evidence="4" key="1">
    <citation type="journal article" date="2002" name="Science">
        <title>The draft genome of Ciona intestinalis: insights into chordate and vertebrate origins.</title>
        <authorList>
            <person name="Dehal P."/>
            <person name="Satou Y."/>
            <person name="Campbell R.K."/>
            <person name="Chapman J."/>
            <person name="Degnan B."/>
            <person name="De Tomaso A."/>
            <person name="Davidson B."/>
            <person name="Di Gregorio A."/>
            <person name="Gelpke M."/>
            <person name="Goodstein D.M."/>
            <person name="Harafuji N."/>
            <person name="Hastings K.E."/>
            <person name="Ho I."/>
            <person name="Hotta K."/>
            <person name="Huang W."/>
            <person name="Kawashima T."/>
            <person name="Lemaire P."/>
            <person name="Martinez D."/>
            <person name="Meinertzhagen I.A."/>
            <person name="Necula S."/>
            <person name="Nonaka M."/>
            <person name="Putnam N."/>
            <person name="Rash S."/>
            <person name="Saiga H."/>
            <person name="Satake M."/>
            <person name="Terry A."/>
            <person name="Yamada L."/>
            <person name="Wang H.G."/>
            <person name="Awazu S."/>
            <person name="Azumi K."/>
            <person name="Boore J."/>
            <person name="Branno M."/>
            <person name="Chin-Bow S."/>
            <person name="DeSantis R."/>
            <person name="Doyle S."/>
            <person name="Francino P."/>
            <person name="Keys D.N."/>
            <person name="Haga S."/>
            <person name="Hayashi H."/>
            <person name="Hino K."/>
            <person name="Imai K.S."/>
            <person name="Inaba K."/>
            <person name="Kano S."/>
            <person name="Kobayashi K."/>
            <person name="Kobayashi M."/>
            <person name="Lee B.I."/>
            <person name="Makabe K.W."/>
            <person name="Manohar C."/>
            <person name="Matassi G."/>
            <person name="Medina M."/>
            <person name="Mochizuki Y."/>
            <person name="Mount S."/>
            <person name="Morishita T."/>
            <person name="Miura S."/>
            <person name="Nakayama A."/>
            <person name="Nishizaka S."/>
            <person name="Nomoto H."/>
            <person name="Ohta F."/>
            <person name="Oishi K."/>
            <person name="Rigoutsos I."/>
            <person name="Sano M."/>
            <person name="Sasaki A."/>
            <person name="Sasakura Y."/>
            <person name="Shoguchi E."/>
            <person name="Shin-i T."/>
            <person name="Spagnuolo A."/>
            <person name="Stainier D."/>
            <person name="Suzuki M.M."/>
            <person name="Tassy O."/>
            <person name="Takatori N."/>
            <person name="Tokuoka M."/>
            <person name="Yagi K."/>
            <person name="Yoshizaki F."/>
            <person name="Wada S."/>
            <person name="Zhang C."/>
            <person name="Hyatt P.D."/>
            <person name="Larimer F."/>
            <person name="Detter C."/>
            <person name="Doggett N."/>
            <person name="Glavina T."/>
            <person name="Hawkins T."/>
            <person name="Richardson P."/>
            <person name="Lucas S."/>
            <person name="Kohara Y."/>
            <person name="Levine M."/>
            <person name="Satoh N."/>
            <person name="Rokhsar D.S."/>
        </authorList>
    </citation>
    <scope>NUCLEOTIDE SEQUENCE [LARGE SCALE GENOMIC DNA]</scope>
</reference>
<dbReference type="AlphaFoldDB" id="F6Q8Z9"/>
<evidence type="ECO:0000313" key="3">
    <source>
        <dbReference type="Ensembl" id="ENSCINP00000018496.3"/>
    </source>
</evidence>
<dbReference type="Pfam" id="PF01826">
    <property type="entry name" value="TIL"/>
    <property type="match status" value="1"/>
</dbReference>
<dbReference type="SUPFAM" id="SSF57567">
    <property type="entry name" value="Serine protease inhibitors"/>
    <property type="match status" value="1"/>
</dbReference>
<evidence type="ECO:0000313" key="4">
    <source>
        <dbReference type="Proteomes" id="UP000008144"/>
    </source>
</evidence>
<dbReference type="GeneID" id="100177228"/>
<name>F6Q8Z9_CIOIN</name>
<dbReference type="Gene3D" id="2.10.25.10">
    <property type="entry name" value="Laminin"/>
    <property type="match status" value="1"/>
</dbReference>